<protein>
    <submittedName>
        <fullName evidence="1">Uncharacterized protein</fullName>
    </submittedName>
</protein>
<name>A0ABW5NRW4_9FLAO</name>
<sequence>MLLFSLAVKAQNDCPEAIIVCGDANYYDLDATGWGDIQEISLSNACWSQENNTVWLKILINQGGTLGFLLTPENSDIVTDFDFWMFGPDVECNALGTAIRCSTTNPGAAGLDYVTTGMNGTETDISEGPGPDGNAFVQWITVQDNETYYLVVDRPHGSGNFSMEWTGTATFHTVPVFLNPNNINTDIHLCDKDGINDQKTVFDLTVHEAMFLGAQSPMVVTYHQSLNDSTNGVNPIANPQTYVNLSVPQIIYMRMTNVITGCFTTETLNIILDPPMISGMPSDLTICVPYSNNGIGEFDLTLNDDNVRGNNPPSTIVTYYTSQANAQAGVNPVGPLFTNTIPDQQTLWTRLEDVDGCFSYNFYPFDLIVNPIPVFNNPGNIPLDIIQCDNDGISDNPNVFDLTIHKDMLTNSQSELVITYYLNANDAEEDINAIAGPQVYNNNVDSQTIYMRITNILTLCYDTLSFEIITNRVLTGTPNNLALCDIDQNGFREFDLSENIPLIQDVYTDATVTFHTSQADATSGTNPISSNYTNLVAYETQTIWARLEKDFGTCIGYDITSFTISVIPLPEITNPDNISFDQTKCDLDGIDDGSTEYDLTIHEDTMIGTQNNVVFSYYLTQQDAEDATNPISTPTAFANTVNPQTIYIRLYDYATQCHQTGSFQINTLSIPHIAPQPPLLVCDVNNDGHALFNLDPVIQQITTDLGNVVVTMHTTFDDAFFGVNNINNTDAYPNINANTQTIYIRAESAPGCVDIQTLQLIASPVPVAATPDAYPLCDDGANDTDGESIFNLTSKNTQILNGLDPAQYSVNYYISEQDAIAATNPITNPMSYSSGNATIWARVTNNVTGCFDIVSFELIVNPLPVLITNQSTYTLCDSTEPVEVETFDLTSKIPDYITSENGIIVTFYHTFNEATTGINAIANPTNYQNNEPGVETIFIRFTIEATGCYRIGFLDVRTYPLPIILEPTQEDLTVCDTNGSGIGEFNLQALVSDMQNGEPGLIITFHETELDAKNGINAIPNTTNYINATPTLHLIWVRVTEPAFGCFKTYMITLTVEPAPQAPALEDLVYCDDQDNND</sequence>
<feature type="non-terminal residue" evidence="1">
    <location>
        <position position="1078"/>
    </location>
</feature>
<gene>
    <name evidence="1" type="ORF">ACFSR3_05340</name>
</gene>
<evidence type="ECO:0000313" key="2">
    <source>
        <dbReference type="Proteomes" id="UP001597480"/>
    </source>
</evidence>
<organism evidence="1 2">
    <name type="scientific">Flavobacterium suzhouense</name>
    <dbReference type="NCBI Taxonomy" id="1529638"/>
    <lineage>
        <taxon>Bacteria</taxon>
        <taxon>Pseudomonadati</taxon>
        <taxon>Bacteroidota</taxon>
        <taxon>Flavobacteriia</taxon>
        <taxon>Flavobacteriales</taxon>
        <taxon>Flavobacteriaceae</taxon>
        <taxon>Flavobacterium</taxon>
    </lineage>
</organism>
<evidence type="ECO:0000313" key="1">
    <source>
        <dbReference type="EMBL" id="MFD2601473.1"/>
    </source>
</evidence>
<comment type="caution">
    <text evidence="1">The sequence shown here is derived from an EMBL/GenBank/DDBJ whole genome shotgun (WGS) entry which is preliminary data.</text>
</comment>
<dbReference type="RefSeq" id="WP_379820052.1">
    <property type="nucleotide sequence ID" value="NZ_JBHUMD010000006.1"/>
</dbReference>
<reference evidence="2" key="1">
    <citation type="journal article" date="2019" name="Int. J. Syst. Evol. Microbiol.">
        <title>The Global Catalogue of Microorganisms (GCM) 10K type strain sequencing project: providing services to taxonomists for standard genome sequencing and annotation.</title>
        <authorList>
            <consortium name="The Broad Institute Genomics Platform"/>
            <consortium name="The Broad Institute Genome Sequencing Center for Infectious Disease"/>
            <person name="Wu L."/>
            <person name="Ma J."/>
        </authorList>
    </citation>
    <scope>NUCLEOTIDE SEQUENCE [LARGE SCALE GENOMIC DNA]</scope>
    <source>
        <strain evidence="2">KCTC 42107</strain>
    </source>
</reference>
<keyword evidence="2" id="KW-1185">Reference proteome</keyword>
<accession>A0ABW5NRW4</accession>
<dbReference type="Proteomes" id="UP001597480">
    <property type="component" value="Unassembled WGS sequence"/>
</dbReference>
<proteinExistence type="predicted"/>
<dbReference type="EMBL" id="JBHUMD010000006">
    <property type="protein sequence ID" value="MFD2601473.1"/>
    <property type="molecule type" value="Genomic_DNA"/>
</dbReference>